<keyword evidence="1" id="KW-0812">Transmembrane</keyword>
<dbReference type="RefSeq" id="WP_153239997.1">
    <property type="nucleotide sequence ID" value="NZ_CP036422.1"/>
</dbReference>
<evidence type="ECO:0000313" key="3">
    <source>
        <dbReference type="Proteomes" id="UP000326287"/>
    </source>
</evidence>
<dbReference type="EMBL" id="CP036422">
    <property type="protein sequence ID" value="QFU76855.1"/>
    <property type="molecule type" value="Genomic_DNA"/>
</dbReference>
<dbReference type="AlphaFoldDB" id="A0A5P9NMZ6"/>
<sequence>MASSKRIQGISKVFRYLVIAVGLTITAAVGLAIITEGQSWVTLGDDQLAAQVEAGEVSTTAASLLVAPVAVLFLLGVYWLQRLFGAYQMGRFFTDDVMVCYLWLVWLKVISFFYNLLLPVFASLAASGGDEVDAALTLDLGTLTELMVLLLIVHILKRAQGIKEENESFV</sequence>
<gene>
    <name evidence="2" type="ORF">EY643_15020</name>
</gene>
<organism evidence="2 3">
    <name type="scientific">Halioglobus maricola</name>
    <dbReference type="NCBI Taxonomy" id="2601894"/>
    <lineage>
        <taxon>Bacteria</taxon>
        <taxon>Pseudomonadati</taxon>
        <taxon>Pseudomonadota</taxon>
        <taxon>Gammaproteobacteria</taxon>
        <taxon>Cellvibrionales</taxon>
        <taxon>Halieaceae</taxon>
        <taxon>Halioglobus</taxon>
    </lineage>
</organism>
<dbReference type="Proteomes" id="UP000326287">
    <property type="component" value="Chromosome"/>
</dbReference>
<feature type="transmembrane region" description="Helical" evidence="1">
    <location>
        <begin position="13"/>
        <end position="34"/>
    </location>
</feature>
<keyword evidence="1" id="KW-1133">Transmembrane helix</keyword>
<accession>A0A5P9NMZ6</accession>
<name>A0A5P9NMZ6_9GAMM</name>
<keyword evidence="3" id="KW-1185">Reference proteome</keyword>
<feature type="transmembrane region" description="Helical" evidence="1">
    <location>
        <begin position="61"/>
        <end position="80"/>
    </location>
</feature>
<evidence type="ECO:0000256" key="1">
    <source>
        <dbReference type="SAM" id="Phobius"/>
    </source>
</evidence>
<proteinExistence type="predicted"/>
<dbReference type="OrthoDB" id="6298511at2"/>
<evidence type="ECO:0000313" key="2">
    <source>
        <dbReference type="EMBL" id="QFU76855.1"/>
    </source>
</evidence>
<reference evidence="2 3" key="1">
    <citation type="submission" date="2019-02" db="EMBL/GenBank/DDBJ databases">
        <authorList>
            <person name="Li S.-H."/>
        </authorList>
    </citation>
    <scope>NUCLEOTIDE SEQUENCE [LARGE SCALE GENOMIC DNA]</scope>
    <source>
        <strain evidence="2 3">IMCC14385</strain>
    </source>
</reference>
<protein>
    <submittedName>
        <fullName evidence="2">DUF2975 domain-containing protein</fullName>
    </submittedName>
</protein>
<feature type="transmembrane region" description="Helical" evidence="1">
    <location>
        <begin position="101"/>
        <end position="122"/>
    </location>
</feature>
<feature type="transmembrane region" description="Helical" evidence="1">
    <location>
        <begin position="134"/>
        <end position="156"/>
    </location>
</feature>
<keyword evidence="1" id="KW-0472">Membrane</keyword>
<dbReference type="KEGG" id="halc:EY643_15020"/>